<organism evidence="4 5">
    <name type="scientific">Tolypothrix tenuis PCC 7101</name>
    <dbReference type="NCBI Taxonomy" id="231146"/>
    <lineage>
        <taxon>Bacteria</taxon>
        <taxon>Bacillati</taxon>
        <taxon>Cyanobacteriota</taxon>
        <taxon>Cyanophyceae</taxon>
        <taxon>Nostocales</taxon>
        <taxon>Tolypothrichaceae</taxon>
        <taxon>Tolypothrix</taxon>
    </lineage>
</organism>
<accession>A0A1Z4N486</accession>
<feature type="domain" description="Response regulatory" evidence="3">
    <location>
        <begin position="4"/>
        <end position="121"/>
    </location>
</feature>
<dbReference type="AlphaFoldDB" id="A0A1Z4N486"/>
<dbReference type="SMART" id="SM00448">
    <property type="entry name" value="REC"/>
    <property type="match status" value="1"/>
</dbReference>
<dbReference type="Proteomes" id="UP000218785">
    <property type="component" value="Chromosome"/>
</dbReference>
<evidence type="ECO:0000259" key="3">
    <source>
        <dbReference type="PROSITE" id="PS50110"/>
    </source>
</evidence>
<keyword evidence="5" id="KW-1185">Reference proteome</keyword>
<dbReference type="PROSITE" id="PS50110">
    <property type="entry name" value="RESPONSE_REGULATORY"/>
    <property type="match status" value="1"/>
</dbReference>
<dbReference type="PANTHER" id="PTHR44591:SF22">
    <property type="entry name" value="CHEY SUBFAMILY"/>
    <property type="match status" value="1"/>
</dbReference>
<reference evidence="4 5" key="1">
    <citation type="submission" date="2017-06" db="EMBL/GenBank/DDBJ databases">
        <title>Genome sequencing of cyanobaciteial culture collection at National Institute for Environmental Studies (NIES).</title>
        <authorList>
            <person name="Hirose Y."/>
            <person name="Shimura Y."/>
            <person name="Fujisawa T."/>
            <person name="Nakamura Y."/>
            <person name="Kawachi M."/>
        </authorList>
    </citation>
    <scope>NUCLEOTIDE SEQUENCE [LARGE SCALE GENOMIC DNA]</scope>
    <source>
        <strain evidence="4 5">NIES-37</strain>
    </source>
</reference>
<dbReference type="InterPro" id="IPR050595">
    <property type="entry name" value="Bact_response_regulator"/>
</dbReference>
<dbReference type="InterPro" id="IPR011006">
    <property type="entry name" value="CheY-like_superfamily"/>
</dbReference>
<dbReference type="Pfam" id="PF00072">
    <property type="entry name" value="Response_reg"/>
    <property type="match status" value="1"/>
</dbReference>
<dbReference type="EMBL" id="AP018248">
    <property type="protein sequence ID" value="BAZ00563.1"/>
    <property type="molecule type" value="Genomic_DNA"/>
</dbReference>
<evidence type="ECO:0000256" key="2">
    <source>
        <dbReference type="PROSITE-ProRule" id="PRU00169"/>
    </source>
</evidence>
<proteinExistence type="predicted"/>
<gene>
    <name evidence="4" type="ORF">NIES37_45580</name>
</gene>
<evidence type="ECO:0000313" key="4">
    <source>
        <dbReference type="EMBL" id="BAZ00563.1"/>
    </source>
</evidence>
<sequence>MTKRVLIVDDEPDIRRIIQVSLEEMAGWEVSTAQSGSEALLTVKTGHWDAILLDISMPDMSGFDVFLKLQSDPATQLIPIVLLTAKVQPSDRRRFAQMGVAGVIAKPFNPITISNEVAQTLGWEFF</sequence>
<dbReference type="InterPro" id="IPR001789">
    <property type="entry name" value="Sig_transdc_resp-reg_receiver"/>
</dbReference>
<dbReference type="CDD" id="cd17552">
    <property type="entry name" value="REC_RR468-like"/>
    <property type="match status" value="1"/>
</dbReference>
<evidence type="ECO:0000256" key="1">
    <source>
        <dbReference type="ARBA" id="ARBA00022553"/>
    </source>
</evidence>
<dbReference type="RefSeq" id="WP_096579537.1">
    <property type="nucleotide sequence ID" value="NZ_CAWNJS010000001.1"/>
</dbReference>
<protein>
    <submittedName>
        <fullName evidence="4">Response regulator receiver protein</fullName>
    </submittedName>
</protein>
<dbReference type="Gene3D" id="3.40.50.2300">
    <property type="match status" value="1"/>
</dbReference>
<feature type="modified residue" description="4-aspartylphosphate" evidence="2">
    <location>
        <position position="54"/>
    </location>
</feature>
<name>A0A1Z4N486_9CYAN</name>
<dbReference type="KEGG" id="ttq:NIES37_45580"/>
<keyword evidence="1 2" id="KW-0597">Phosphoprotein</keyword>
<dbReference type="GO" id="GO:0000160">
    <property type="term" value="P:phosphorelay signal transduction system"/>
    <property type="evidence" value="ECO:0007669"/>
    <property type="project" value="InterPro"/>
</dbReference>
<evidence type="ECO:0000313" key="5">
    <source>
        <dbReference type="Proteomes" id="UP000218785"/>
    </source>
</evidence>
<dbReference type="PANTHER" id="PTHR44591">
    <property type="entry name" value="STRESS RESPONSE REGULATOR PROTEIN 1"/>
    <property type="match status" value="1"/>
</dbReference>
<dbReference type="SUPFAM" id="SSF52172">
    <property type="entry name" value="CheY-like"/>
    <property type="match status" value="1"/>
</dbReference>